<keyword evidence="4" id="KW-1185">Reference proteome</keyword>
<dbReference type="SUPFAM" id="SSF51261">
    <property type="entry name" value="Duplicated hybrid motif"/>
    <property type="match status" value="1"/>
</dbReference>
<dbReference type="InterPro" id="IPR016047">
    <property type="entry name" value="M23ase_b-sheet_dom"/>
</dbReference>
<evidence type="ECO:0000256" key="1">
    <source>
        <dbReference type="SAM" id="MobiDB-lite"/>
    </source>
</evidence>
<dbReference type="Pfam" id="PF01551">
    <property type="entry name" value="Peptidase_M23"/>
    <property type="match status" value="1"/>
</dbReference>
<reference evidence="3 4" key="1">
    <citation type="submission" date="2019-03" db="EMBL/GenBank/DDBJ databases">
        <title>Genomics of glacier-inhabiting Cryobacterium strains.</title>
        <authorList>
            <person name="Liu Q."/>
            <person name="Xin Y.-H."/>
        </authorList>
    </citation>
    <scope>NUCLEOTIDE SEQUENCE [LARGE SCALE GENOMIC DNA]</scope>
    <source>
        <strain evidence="3 4">MDT1-3</strain>
    </source>
</reference>
<sequence length="112" mass="11220">MPPLRPPARQHLAGSSLHDRGSSGHGRRDLSPVRGRLRAPSAMAAIALLAVTASRPAMAVSVETAGGTPVCAATGGTVVYAGYKGSSGNWILIDHGNGVSTASAHARGITLG</sequence>
<dbReference type="OrthoDB" id="1099523at2"/>
<accession>A0A4V3IE22</accession>
<dbReference type="AlphaFoldDB" id="A0A4V3IE22"/>
<dbReference type="InterPro" id="IPR011055">
    <property type="entry name" value="Dup_hybrid_motif"/>
</dbReference>
<feature type="domain" description="M23ase beta-sheet core" evidence="2">
    <location>
        <begin position="59"/>
        <end position="108"/>
    </location>
</feature>
<organism evidence="3 4">
    <name type="scientific">Cryobacterium algoritolerans</name>
    <dbReference type="NCBI Taxonomy" id="1259184"/>
    <lineage>
        <taxon>Bacteria</taxon>
        <taxon>Bacillati</taxon>
        <taxon>Actinomycetota</taxon>
        <taxon>Actinomycetes</taxon>
        <taxon>Micrococcales</taxon>
        <taxon>Microbacteriaceae</taxon>
        <taxon>Cryobacterium</taxon>
    </lineage>
</organism>
<dbReference type="CDD" id="cd12797">
    <property type="entry name" value="M23_peptidase"/>
    <property type="match status" value="1"/>
</dbReference>
<evidence type="ECO:0000259" key="2">
    <source>
        <dbReference type="Pfam" id="PF01551"/>
    </source>
</evidence>
<evidence type="ECO:0000313" key="3">
    <source>
        <dbReference type="EMBL" id="TFC10428.1"/>
    </source>
</evidence>
<dbReference type="EMBL" id="SOFP01000075">
    <property type="protein sequence ID" value="TFC10428.1"/>
    <property type="molecule type" value="Genomic_DNA"/>
</dbReference>
<feature type="compositionally biased region" description="Basic and acidic residues" evidence="1">
    <location>
        <begin position="17"/>
        <end position="31"/>
    </location>
</feature>
<comment type="caution">
    <text evidence="3">The sequence shown here is derived from an EMBL/GenBank/DDBJ whole genome shotgun (WGS) entry which is preliminary data.</text>
</comment>
<proteinExistence type="predicted"/>
<evidence type="ECO:0000313" key="4">
    <source>
        <dbReference type="Proteomes" id="UP000298412"/>
    </source>
</evidence>
<dbReference type="Gene3D" id="2.70.70.10">
    <property type="entry name" value="Glucose Permease (Domain IIA)"/>
    <property type="match status" value="1"/>
</dbReference>
<protein>
    <submittedName>
        <fullName evidence="3">M23 family metallopeptidase</fullName>
    </submittedName>
</protein>
<gene>
    <name evidence="3" type="ORF">E3O19_15635</name>
</gene>
<name>A0A4V3IE22_9MICO</name>
<dbReference type="Proteomes" id="UP000298412">
    <property type="component" value="Unassembled WGS sequence"/>
</dbReference>
<feature type="region of interest" description="Disordered" evidence="1">
    <location>
        <begin position="1"/>
        <end position="35"/>
    </location>
</feature>